<feature type="compositionally biased region" description="Low complexity" evidence="1">
    <location>
        <begin position="294"/>
        <end position="307"/>
    </location>
</feature>
<proteinExistence type="predicted"/>
<evidence type="ECO:0000259" key="3">
    <source>
        <dbReference type="Pfam" id="PF21946"/>
    </source>
</evidence>
<feature type="compositionally biased region" description="Low complexity" evidence="1">
    <location>
        <begin position="254"/>
        <end position="270"/>
    </location>
</feature>
<feature type="region of interest" description="Disordered" evidence="1">
    <location>
        <begin position="254"/>
        <end position="317"/>
    </location>
</feature>
<feature type="domain" description="LppM" evidence="3">
    <location>
        <begin position="129"/>
        <end position="209"/>
    </location>
</feature>
<feature type="compositionally biased region" description="Polar residues" evidence="1">
    <location>
        <begin position="273"/>
        <end position="293"/>
    </location>
</feature>
<keyword evidence="2" id="KW-0472">Membrane</keyword>
<gene>
    <name evidence="4" type="ORF">BW737_004755</name>
</gene>
<keyword evidence="2" id="KW-1133">Transmembrane helix</keyword>
<keyword evidence="5" id="KW-1185">Reference proteome</keyword>
<dbReference type="EMBL" id="MTPX02000031">
    <property type="protein sequence ID" value="PHP53133.1"/>
    <property type="molecule type" value="Genomic_DNA"/>
</dbReference>
<keyword evidence="2" id="KW-0812">Transmembrane</keyword>
<organism evidence="4 5">
    <name type="scientific">Actinomyces ruminis</name>
    <dbReference type="NCBI Taxonomy" id="1937003"/>
    <lineage>
        <taxon>Bacteria</taxon>
        <taxon>Bacillati</taxon>
        <taxon>Actinomycetota</taxon>
        <taxon>Actinomycetes</taxon>
        <taxon>Actinomycetales</taxon>
        <taxon>Actinomycetaceae</taxon>
        <taxon>Actinomyces</taxon>
    </lineage>
</organism>
<evidence type="ECO:0000256" key="2">
    <source>
        <dbReference type="SAM" id="Phobius"/>
    </source>
</evidence>
<reference evidence="4 5" key="1">
    <citation type="submission" date="2017-10" db="EMBL/GenBank/DDBJ databases">
        <title>Draft genome sequence of cellulolytic Actinomyces sp CtC72 isolated from cattle rumen fluid.</title>
        <authorList>
            <person name="Joshi A.J."/>
            <person name="Vasudevan G."/>
            <person name="Lanjekar V.B."/>
            <person name="Hivarkar S."/>
            <person name="Engineer A."/>
            <person name="Pore S.D."/>
            <person name="Dhakephalkar P.K."/>
            <person name="Dagar S."/>
        </authorList>
    </citation>
    <scope>NUCLEOTIDE SEQUENCE [LARGE SCALE GENOMIC DNA]</scope>
    <source>
        <strain evidence="5">CtC72</strain>
    </source>
</reference>
<accession>A0ABX4MDB1</accession>
<evidence type="ECO:0000313" key="4">
    <source>
        <dbReference type="EMBL" id="PHP53133.1"/>
    </source>
</evidence>
<evidence type="ECO:0000256" key="1">
    <source>
        <dbReference type="SAM" id="MobiDB-lite"/>
    </source>
</evidence>
<comment type="caution">
    <text evidence="4">The sequence shown here is derived from an EMBL/GenBank/DDBJ whole genome shotgun (WGS) entry which is preliminary data.</text>
</comment>
<protein>
    <recommendedName>
        <fullName evidence="3">LppM domain-containing protein</fullName>
    </recommendedName>
</protein>
<dbReference type="Proteomes" id="UP000194577">
    <property type="component" value="Unassembled WGS sequence"/>
</dbReference>
<name>A0ABX4MDB1_9ACTO</name>
<dbReference type="Pfam" id="PF21946">
    <property type="entry name" value="LppM"/>
    <property type="match status" value="1"/>
</dbReference>
<sequence length="429" mass="44368">MIVIILLLEWGCFRTLPGMSNLFPTSLRRTGAVVAGSALLLGSALLGPTAIADDDDSFYGLSANMSLDLVLHEDELVDMSISTGIDGIDPSLYCTEDMLSLSGISDDDIAELGDEAKVDVAAQGDSCALTVTGASLDAFNSSDSPITHEGDEYIVDFGDLGDAGDYLSSISISVTFPGKVTEADDSATIDGNKVTWDDLTDAGTIRAVGKDSAGKSSAVWIALVVVALLVIAGVVAFIVSRNRKKNAAPVTGYPGAGYPAQPQQPGQQGYVPSRSSPANSHTVPRSSPASRDTQPAAIPARRPQRPALSEPIRDAHAPSTGRVGVALVATEEVPYTLSMSILSPVALRRAGSVVAGSALLLGSVLVGPLAVADDGDASAHIDLTLYENKTADLVMTIDIEASAPTTTARRMCSALMSSSTSRTPTTTSR</sequence>
<dbReference type="InterPro" id="IPR053807">
    <property type="entry name" value="LppM"/>
</dbReference>
<evidence type="ECO:0000313" key="5">
    <source>
        <dbReference type="Proteomes" id="UP000194577"/>
    </source>
</evidence>
<feature type="transmembrane region" description="Helical" evidence="2">
    <location>
        <begin position="218"/>
        <end position="239"/>
    </location>
</feature>